<dbReference type="AlphaFoldDB" id="A0A0Q0QDK8"/>
<dbReference type="InterPro" id="IPR036263">
    <property type="entry name" value="Chorismate_II_sf"/>
</dbReference>
<dbReference type="Pfam" id="PF01817">
    <property type="entry name" value="CM_2"/>
    <property type="match status" value="1"/>
</dbReference>
<dbReference type="RefSeq" id="WP_055213276.1">
    <property type="nucleotide sequence ID" value="NZ_CP061202.1"/>
</dbReference>
<dbReference type="PIRSF" id="PIRSF029775">
    <property type="entry name" value="Isochor_pyr_lyas"/>
    <property type="match status" value="1"/>
</dbReference>
<dbReference type="EC" id="5.4.99.5" evidence="1"/>
<organism evidence="4 5">
    <name type="scientific">Rhodobacter capsulatus</name>
    <name type="common">Rhodopseudomonas capsulata</name>
    <dbReference type="NCBI Taxonomy" id="1061"/>
    <lineage>
        <taxon>Bacteria</taxon>
        <taxon>Pseudomonadati</taxon>
        <taxon>Pseudomonadota</taxon>
        <taxon>Alphaproteobacteria</taxon>
        <taxon>Rhodobacterales</taxon>
        <taxon>Rhodobacter group</taxon>
        <taxon>Rhodobacter</taxon>
    </lineage>
</organism>
<dbReference type="OrthoDB" id="514491at2"/>
<evidence type="ECO:0000313" key="5">
    <source>
        <dbReference type="Proteomes" id="UP000183812"/>
    </source>
</evidence>
<dbReference type="InterPro" id="IPR008241">
    <property type="entry name" value="Isochorismate_pyruvate-lyase"/>
</dbReference>
<reference evidence="4 5" key="1">
    <citation type="submission" date="2016-10" db="EMBL/GenBank/DDBJ databases">
        <authorList>
            <person name="de Groot N.N."/>
        </authorList>
    </citation>
    <scope>NUCLEOTIDE SEQUENCE [LARGE SCALE GENOMIC DNA]</scope>
    <source>
        <strain evidence="5">DSM 938 / 37b4</strain>
    </source>
</reference>
<dbReference type="GO" id="GO:0009697">
    <property type="term" value="P:salicylic acid biosynthetic process"/>
    <property type="evidence" value="ECO:0007669"/>
    <property type="project" value="InterPro"/>
</dbReference>
<protein>
    <recommendedName>
        <fullName evidence="1">chorismate mutase</fullName>
        <ecNumber evidence="1">5.4.99.5</ecNumber>
    </recommendedName>
</protein>
<dbReference type="InterPro" id="IPR051331">
    <property type="entry name" value="Chorismate_mutase-related"/>
</dbReference>
<gene>
    <name evidence="4" type="ORF">SAMN04244550_00076</name>
</gene>
<keyword evidence="4" id="KW-0456">Lyase</keyword>
<evidence type="ECO:0000256" key="3">
    <source>
        <dbReference type="PIRSR" id="PIRSR029775-1"/>
    </source>
</evidence>
<dbReference type="GO" id="GO:0046417">
    <property type="term" value="P:chorismate metabolic process"/>
    <property type="evidence" value="ECO:0007669"/>
    <property type="project" value="InterPro"/>
</dbReference>
<proteinExistence type="predicted"/>
<accession>A0A0Q0QDK8</accession>
<feature type="binding site" evidence="3">
    <location>
        <position position="42"/>
    </location>
    <ligand>
        <name>substrate</name>
    </ligand>
</feature>
<dbReference type="GO" id="GO:0016835">
    <property type="term" value="F:carbon-oxygen lyase activity"/>
    <property type="evidence" value="ECO:0007669"/>
    <property type="project" value="InterPro"/>
</dbReference>
<feature type="binding site" evidence="3">
    <location>
        <position position="14"/>
    </location>
    <ligand>
        <name>substrate</name>
    </ligand>
</feature>
<name>A0A0Q0QDK8_RHOCA</name>
<dbReference type="EMBL" id="FNAY01000001">
    <property type="protein sequence ID" value="SDE30752.1"/>
    <property type="molecule type" value="Genomic_DNA"/>
</dbReference>
<dbReference type="InterPro" id="IPR036979">
    <property type="entry name" value="CM_dom_sf"/>
</dbReference>
<dbReference type="PANTHER" id="PTHR38041:SF1">
    <property type="entry name" value="CHORISMATE MUTASE"/>
    <property type="match status" value="1"/>
</dbReference>
<dbReference type="SMART" id="SM00830">
    <property type="entry name" value="CM_2"/>
    <property type="match status" value="1"/>
</dbReference>
<dbReference type="Proteomes" id="UP000183812">
    <property type="component" value="Unassembled WGS sequence"/>
</dbReference>
<dbReference type="PANTHER" id="PTHR38041">
    <property type="entry name" value="CHORISMATE MUTASE"/>
    <property type="match status" value="1"/>
</dbReference>
<keyword evidence="4" id="KW-0670">Pyruvate</keyword>
<dbReference type="SUPFAM" id="SSF48600">
    <property type="entry name" value="Chorismate mutase II"/>
    <property type="match status" value="1"/>
</dbReference>
<evidence type="ECO:0000256" key="1">
    <source>
        <dbReference type="ARBA" id="ARBA00012404"/>
    </source>
</evidence>
<dbReference type="Gene3D" id="1.20.59.10">
    <property type="entry name" value="Chorismate mutase"/>
    <property type="match status" value="1"/>
</dbReference>
<evidence type="ECO:0000256" key="2">
    <source>
        <dbReference type="ARBA" id="ARBA00023235"/>
    </source>
</evidence>
<dbReference type="GO" id="GO:0004106">
    <property type="term" value="F:chorismate mutase activity"/>
    <property type="evidence" value="ECO:0007669"/>
    <property type="project" value="UniProtKB-EC"/>
</dbReference>
<evidence type="ECO:0000313" key="4">
    <source>
        <dbReference type="EMBL" id="SDE30752.1"/>
    </source>
</evidence>
<dbReference type="InterPro" id="IPR002701">
    <property type="entry name" value="CM_II_prokaryot"/>
</dbReference>
<sequence length="101" mass="11263">MKEPSEITSMAELRAEIDALDLRLVALLADRARFIDRAAELKPAEGMPARIKARVEEVVGNARTAAEARGMDPELIEAMWRMMVEWSIAREERVLGKGDGI</sequence>
<feature type="binding site" evidence="3">
    <location>
        <position position="91"/>
    </location>
    <ligand>
        <name>substrate</name>
    </ligand>
</feature>
<keyword evidence="2" id="KW-0413">Isomerase</keyword>
<dbReference type="PROSITE" id="PS51168">
    <property type="entry name" value="CHORISMATE_MUT_2"/>
    <property type="match status" value="1"/>
</dbReference>
<feature type="binding site" evidence="3">
    <location>
        <position position="31"/>
    </location>
    <ligand>
        <name>substrate</name>
    </ligand>
</feature>